<dbReference type="Pfam" id="PF01607">
    <property type="entry name" value="CBM_14"/>
    <property type="match status" value="1"/>
</dbReference>
<dbReference type="OrthoDB" id="6407151at2759"/>
<dbReference type="VEuPathDB" id="VectorBase:LDEU000422"/>
<name>A0A443SVT8_9ACAR</name>
<dbReference type="SUPFAM" id="SSF57625">
    <property type="entry name" value="Invertebrate chitin-binding proteins"/>
    <property type="match status" value="1"/>
</dbReference>
<dbReference type="Proteomes" id="UP000288716">
    <property type="component" value="Unassembled WGS sequence"/>
</dbReference>
<evidence type="ECO:0000259" key="1">
    <source>
        <dbReference type="PROSITE" id="PS50940"/>
    </source>
</evidence>
<dbReference type="PANTHER" id="PTHR22933:SF43">
    <property type="entry name" value="LP10131P"/>
    <property type="match status" value="1"/>
</dbReference>
<dbReference type="GO" id="GO:0008061">
    <property type="term" value="F:chitin binding"/>
    <property type="evidence" value="ECO:0007669"/>
    <property type="project" value="InterPro"/>
</dbReference>
<comment type="caution">
    <text evidence="2">The sequence shown here is derived from an EMBL/GenBank/DDBJ whole genome shotgun (WGS) entry which is preliminary data.</text>
</comment>
<dbReference type="InterPro" id="IPR052976">
    <property type="entry name" value="Scoloptoxin-like"/>
</dbReference>
<gene>
    <name evidence="2" type="ORF">B4U80_08743</name>
</gene>
<evidence type="ECO:0000313" key="3">
    <source>
        <dbReference type="Proteomes" id="UP000288716"/>
    </source>
</evidence>
<proteinExistence type="predicted"/>
<dbReference type="AlphaFoldDB" id="A0A443SVT8"/>
<reference evidence="2 3" key="1">
    <citation type="journal article" date="2018" name="Gigascience">
        <title>Genomes of trombidid mites reveal novel predicted allergens and laterally-transferred genes associated with secondary metabolism.</title>
        <authorList>
            <person name="Dong X."/>
            <person name="Chaisiri K."/>
            <person name="Xia D."/>
            <person name="Armstrong S.D."/>
            <person name="Fang Y."/>
            <person name="Donnelly M.J."/>
            <person name="Kadowaki T."/>
            <person name="McGarry J.W."/>
            <person name="Darby A.C."/>
            <person name="Makepeace B.L."/>
        </authorList>
    </citation>
    <scope>NUCLEOTIDE SEQUENCE [LARGE SCALE GENOMIC DNA]</scope>
    <source>
        <strain evidence="2">UoL-UT</strain>
    </source>
</reference>
<dbReference type="GO" id="GO:0005576">
    <property type="term" value="C:extracellular region"/>
    <property type="evidence" value="ECO:0007669"/>
    <property type="project" value="InterPro"/>
</dbReference>
<feature type="domain" description="Chitin-binding type-2" evidence="1">
    <location>
        <begin position="25"/>
        <end position="92"/>
    </location>
</feature>
<dbReference type="PROSITE" id="PS50940">
    <property type="entry name" value="CHIT_BIND_II"/>
    <property type="match status" value="1"/>
</dbReference>
<dbReference type="STRING" id="299467.A0A443SVT8"/>
<dbReference type="EMBL" id="NCKV01000112">
    <property type="protein sequence ID" value="RWS31619.1"/>
    <property type="molecule type" value="Genomic_DNA"/>
</dbReference>
<evidence type="ECO:0000313" key="2">
    <source>
        <dbReference type="EMBL" id="RWS31619.1"/>
    </source>
</evidence>
<dbReference type="InterPro" id="IPR036508">
    <property type="entry name" value="Chitin-bd_dom_sf"/>
</dbReference>
<protein>
    <submittedName>
        <fullName evidence="2">Cuticular protein-like protein</fullName>
    </submittedName>
</protein>
<organism evidence="2 3">
    <name type="scientific">Leptotrombidium deliense</name>
    <dbReference type="NCBI Taxonomy" id="299467"/>
    <lineage>
        <taxon>Eukaryota</taxon>
        <taxon>Metazoa</taxon>
        <taxon>Ecdysozoa</taxon>
        <taxon>Arthropoda</taxon>
        <taxon>Chelicerata</taxon>
        <taxon>Arachnida</taxon>
        <taxon>Acari</taxon>
        <taxon>Acariformes</taxon>
        <taxon>Trombidiformes</taxon>
        <taxon>Prostigmata</taxon>
        <taxon>Anystina</taxon>
        <taxon>Parasitengona</taxon>
        <taxon>Trombiculoidea</taxon>
        <taxon>Trombiculidae</taxon>
        <taxon>Leptotrombidium</taxon>
    </lineage>
</organism>
<dbReference type="InterPro" id="IPR002557">
    <property type="entry name" value="Chitin-bd_dom"/>
</dbReference>
<dbReference type="PANTHER" id="PTHR22933">
    <property type="entry name" value="FI18007P1-RELATED"/>
    <property type="match status" value="1"/>
</dbReference>
<sequence length="133" mass="15270">MCDVRREAYDLPADAELIVGDVKRTFTCEGLKYGYYADIDNGCRVFHVCNPVTLADGNTEMQQFSFMCGNQTVFNQFSMTCADEKEAIPCEMSRDFFYLNDRFGQEKEFFHTDADLTQYLNIVNQFGARSGKK</sequence>
<accession>A0A443SVT8</accession>
<keyword evidence="3" id="KW-1185">Reference proteome</keyword>